<organism evidence="4">
    <name type="scientific">Arion vulgaris</name>
    <dbReference type="NCBI Taxonomy" id="1028688"/>
    <lineage>
        <taxon>Eukaryota</taxon>
        <taxon>Metazoa</taxon>
        <taxon>Spiralia</taxon>
        <taxon>Lophotrochozoa</taxon>
        <taxon>Mollusca</taxon>
        <taxon>Gastropoda</taxon>
        <taxon>Heterobranchia</taxon>
        <taxon>Euthyneura</taxon>
        <taxon>Panpulmonata</taxon>
        <taxon>Eupulmonata</taxon>
        <taxon>Stylommatophora</taxon>
        <taxon>Helicina</taxon>
        <taxon>Arionoidea</taxon>
        <taxon>Arionidae</taxon>
        <taxon>Arion</taxon>
    </lineage>
</organism>
<feature type="non-terminal residue" evidence="4">
    <location>
        <position position="1"/>
    </location>
</feature>
<dbReference type="InterPro" id="IPR011856">
    <property type="entry name" value="tRNA_endonuc-like_dom_sf"/>
</dbReference>
<dbReference type="GO" id="GO:0003676">
    <property type="term" value="F:nucleic acid binding"/>
    <property type="evidence" value="ECO:0007669"/>
    <property type="project" value="InterPro"/>
</dbReference>
<protein>
    <recommendedName>
        <fullName evidence="3">tRNA-splicing endonuclease subunit Sen15 domain-containing protein</fullName>
    </recommendedName>
</protein>
<gene>
    <name evidence="4" type="primary">ORF45116</name>
</gene>
<feature type="domain" description="tRNA-splicing endonuclease subunit Sen15" evidence="3">
    <location>
        <begin position="53"/>
        <end position="148"/>
    </location>
</feature>
<reference evidence="4" key="1">
    <citation type="submission" date="2014-12" db="EMBL/GenBank/DDBJ databases">
        <title>Insight into the proteome of Arion vulgaris.</title>
        <authorList>
            <person name="Aradska J."/>
            <person name="Bulat T."/>
            <person name="Smidak R."/>
            <person name="Sarate P."/>
            <person name="Gangsoo J."/>
            <person name="Sialana F."/>
            <person name="Bilban M."/>
            <person name="Lubec G."/>
        </authorList>
    </citation>
    <scope>NUCLEOTIDE SEQUENCE</scope>
    <source>
        <tissue evidence="4">Skin</tissue>
    </source>
</reference>
<name>A0A0B6Z1Y3_9EUPU</name>
<dbReference type="AlphaFoldDB" id="A0A0B6Z1Y3"/>
<sequence>VCFRCLLYTTKFFISKLKMNVDVDLRLNRHPLLADFLLQYPNCDEDAAERAFLVYQDLTEVRGWWSTEMKYSIQFERPYVLGQSKRFVQSQTVLPVGIEESLSLQLVRQFFSCILVHEEPIKTVILAVNDLDSSVVYYKMTSGLQPPESPETTVAHQREKDASIVKKRQLVAACAKRAMEKYNQS</sequence>
<keyword evidence="2" id="KW-0819">tRNA processing</keyword>
<dbReference type="Pfam" id="PF09631">
    <property type="entry name" value="Sen15"/>
    <property type="match status" value="1"/>
</dbReference>
<evidence type="ECO:0000259" key="3">
    <source>
        <dbReference type="Pfam" id="PF09631"/>
    </source>
</evidence>
<accession>A0A0B6Z1Y3</accession>
<evidence type="ECO:0000256" key="2">
    <source>
        <dbReference type="ARBA" id="ARBA00022694"/>
    </source>
</evidence>
<dbReference type="GO" id="GO:0005634">
    <property type="term" value="C:nucleus"/>
    <property type="evidence" value="ECO:0007669"/>
    <property type="project" value="UniProtKB-ARBA"/>
</dbReference>
<dbReference type="SUPFAM" id="SSF53032">
    <property type="entry name" value="tRNA-intron endonuclease catalytic domain-like"/>
    <property type="match status" value="1"/>
</dbReference>
<evidence type="ECO:0000313" key="4">
    <source>
        <dbReference type="EMBL" id="CEK62422.1"/>
    </source>
</evidence>
<dbReference type="PANTHER" id="PTHR28582:SF1">
    <property type="entry name" value="TRNA-SPLICING ENDONUCLEASE SUBUNIT SEN15"/>
    <property type="match status" value="1"/>
</dbReference>
<dbReference type="InterPro" id="IPR018593">
    <property type="entry name" value="tRNA-endonuc_su_Sen15"/>
</dbReference>
<proteinExistence type="inferred from homology"/>
<dbReference type="EMBL" id="HACG01015557">
    <property type="protein sequence ID" value="CEK62422.1"/>
    <property type="molecule type" value="Transcribed_RNA"/>
</dbReference>
<comment type="similarity">
    <text evidence="1">Belongs to the SEN15 family.</text>
</comment>
<dbReference type="PANTHER" id="PTHR28582">
    <property type="entry name" value="TRNA-SPLICING ENDONUCLEASE SUBUNIT SEN15"/>
    <property type="match status" value="1"/>
</dbReference>
<dbReference type="InterPro" id="IPR036167">
    <property type="entry name" value="tRNA_intron_Endo_cat-like_sf"/>
</dbReference>
<dbReference type="Gene3D" id="3.40.1350.10">
    <property type="match status" value="1"/>
</dbReference>
<dbReference type="GO" id="GO:0006388">
    <property type="term" value="P:tRNA splicing, via endonucleolytic cleavage and ligation"/>
    <property type="evidence" value="ECO:0007669"/>
    <property type="project" value="InterPro"/>
</dbReference>
<evidence type="ECO:0000256" key="1">
    <source>
        <dbReference type="ARBA" id="ARBA00006091"/>
    </source>
</evidence>